<proteinExistence type="predicted"/>
<organism evidence="1 2">
    <name type="scientific">Exophiala oligosperma</name>
    <dbReference type="NCBI Taxonomy" id="215243"/>
    <lineage>
        <taxon>Eukaryota</taxon>
        <taxon>Fungi</taxon>
        <taxon>Dikarya</taxon>
        <taxon>Ascomycota</taxon>
        <taxon>Pezizomycotina</taxon>
        <taxon>Eurotiomycetes</taxon>
        <taxon>Chaetothyriomycetidae</taxon>
        <taxon>Chaetothyriales</taxon>
        <taxon>Herpotrichiellaceae</taxon>
        <taxon>Exophiala</taxon>
    </lineage>
</organism>
<dbReference type="EMBL" id="KN847332">
    <property type="protein sequence ID" value="KIW47451.1"/>
    <property type="molecule type" value="Genomic_DNA"/>
</dbReference>
<dbReference type="GeneID" id="27352220"/>
<name>A0A0D2B5D7_9EURO</name>
<dbReference type="HOGENOM" id="CLU_1855287_0_0_1"/>
<dbReference type="Proteomes" id="UP000053342">
    <property type="component" value="Unassembled WGS sequence"/>
</dbReference>
<keyword evidence="2" id="KW-1185">Reference proteome</keyword>
<protein>
    <submittedName>
        <fullName evidence="1">Uncharacterized protein</fullName>
    </submittedName>
</protein>
<evidence type="ECO:0000313" key="1">
    <source>
        <dbReference type="EMBL" id="KIW47451.1"/>
    </source>
</evidence>
<dbReference type="RefSeq" id="XP_016267667.1">
    <property type="nucleotide sequence ID" value="XM_016400614.1"/>
</dbReference>
<sequence>MLDDSERAVLMMLQEPAGKSSQDFNRWITSDTQSCVSITKYIVNARCGIFSSSQCMVNRLGIFLRLSKPPTGHASEHFRRGFEQLIPGPLCTTLRHLGLSTAAASAFQPCVCMFTVPSLALPADHAYHTPDSPDFGTI</sequence>
<accession>A0A0D2B5D7</accession>
<dbReference type="AlphaFoldDB" id="A0A0D2B5D7"/>
<reference evidence="1 2" key="1">
    <citation type="submission" date="2015-01" db="EMBL/GenBank/DDBJ databases">
        <title>The Genome Sequence of Exophiala oligosperma CBS72588.</title>
        <authorList>
            <consortium name="The Broad Institute Genomics Platform"/>
            <person name="Cuomo C."/>
            <person name="de Hoog S."/>
            <person name="Gorbushina A."/>
            <person name="Stielow B."/>
            <person name="Teixiera M."/>
            <person name="Abouelleil A."/>
            <person name="Chapman S.B."/>
            <person name="Priest M."/>
            <person name="Young S.K."/>
            <person name="Wortman J."/>
            <person name="Nusbaum C."/>
            <person name="Birren B."/>
        </authorList>
    </citation>
    <scope>NUCLEOTIDE SEQUENCE [LARGE SCALE GENOMIC DNA]</scope>
    <source>
        <strain evidence="1 2">CBS 72588</strain>
    </source>
</reference>
<gene>
    <name evidence="1" type="ORF">PV06_00146</name>
</gene>
<evidence type="ECO:0000313" key="2">
    <source>
        <dbReference type="Proteomes" id="UP000053342"/>
    </source>
</evidence>
<dbReference type="VEuPathDB" id="FungiDB:PV06_00146"/>